<evidence type="ECO:0000313" key="1">
    <source>
        <dbReference type="EMBL" id="PRQ53933.1"/>
    </source>
</evidence>
<sequence>MEDGAYNCYYRKEASRSLVVCQIVTNLVTLRTNVITEILNFLLSLKLQLHLSYPALLSLL</sequence>
<evidence type="ECO:0000313" key="2">
    <source>
        <dbReference type="Proteomes" id="UP000238479"/>
    </source>
</evidence>
<dbReference type="AlphaFoldDB" id="A0A2P6S5G2"/>
<organism evidence="1 2">
    <name type="scientific">Rosa chinensis</name>
    <name type="common">China rose</name>
    <dbReference type="NCBI Taxonomy" id="74649"/>
    <lineage>
        <taxon>Eukaryota</taxon>
        <taxon>Viridiplantae</taxon>
        <taxon>Streptophyta</taxon>
        <taxon>Embryophyta</taxon>
        <taxon>Tracheophyta</taxon>
        <taxon>Spermatophyta</taxon>
        <taxon>Magnoliopsida</taxon>
        <taxon>eudicotyledons</taxon>
        <taxon>Gunneridae</taxon>
        <taxon>Pentapetalae</taxon>
        <taxon>rosids</taxon>
        <taxon>fabids</taxon>
        <taxon>Rosales</taxon>
        <taxon>Rosaceae</taxon>
        <taxon>Rosoideae</taxon>
        <taxon>Rosoideae incertae sedis</taxon>
        <taxon>Rosa</taxon>
    </lineage>
</organism>
<keyword evidence="2" id="KW-1185">Reference proteome</keyword>
<dbReference type="Proteomes" id="UP000238479">
    <property type="component" value="Chromosome 2"/>
</dbReference>
<proteinExistence type="predicted"/>
<gene>
    <name evidence="1" type="ORF">RchiOBHm_Chr2g0172021</name>
</gene>
<name>A0A2P6S5G2_ROSCH</name>
<reference evidence="1 2" key="1">
    <citation type="journal article" date="2018" name="Nat. Genet.">
        <title>The Rosa genome provides new insights in the design of modern roses.</title>
        <authorList>
            <person name="Bendahmane M."/>
        </authorList>
    </citation>
    <scope>NUCLEOTIDE SEQUENCE [LARGE SCALE GENOMIC DNA]</scope>
    <source>
        <strain evidence="2">cv. Old Blush</strain>
    </source>
</reference>
<accession>A0A2P6S5G2</accession>
<protein>
    <submittedName>
        <fullName evidence="1">Uncharacterized protein</fullName>
    </submittedName>
</protein>
<dbReference type="Gramene" id="PRQ53933">
    <property type="protein sequence ID" value="PRQ53933"/>
    <property type="gene ID" value="RchiOBHm_Chr2g0172021"/>
</dbReference>
<comment type="caution">
    <text evidence="1">The sequence shown here is derived from an EMBL/GenBank/DDBJ whole genome shotgun (WGS) entry which is preliminary data.</text>
</comment>
<dbReference type="EMBL" id="PDCK01000040">
    <property type="protein sequence ID" value="PRQ53933.1"/>
    <property type="molecule type" value="Genomic_DNA"/>
</dbReference>